<evidence type="ECO:0000256" key="5">
    <source>
        <dbReference type="ARBA" id="ARBA00022618"/>
    </source>
</evidence>
<dbReference type="Pfam" id="PF02899">
    <property type="entry name" value="Phage_int_SAM_1"/>
    <property type="match status" value="1"/>
</dbReference>
<dbReference type="InterPro" id="IPR004107">
    <property type="entry name" value="Integrase_SAM-like_N"/>
</dbReference>
<dbReference type="InterPro" id="IPR011010">
    <property type="entry name" value="DNA_brk_join_enz"/>
</dbReference>
<proteinExistence type="inferred from homology"/>
<evidence type="ECO:0000256" key="1">
    <source>
        <dbReference type="ARBA" id="ARBA00004496"/>
    </source>
</evidence>
<evidence type="ECO:0000259" key="12">
    <source>
        <dbReference type="PROSITE" id="PS51898"/>
    </source>
</evidence>
<dbReference type="NCBIfam" id="NF040815">
    <property type="entry name" value="recomb_XerA_Arch"/>
    <property type="match status" value="1"/>
</dbReference>
<keyword evidence="9 11" id="KW-0233">DNA recombination</keyword>
<keyword evidence="6 11" id="KW-0159">Chromosome partition</keyword>
<feature type="active site" evidence="11">
    <location>
        <position position="178"/>
    </location>
</feature>
<evidence type="ECO:0000256" key="10">
    <source>
        <dbReference type="ARBA" id="ARBA00023306"/>
    </source>
</evidence>
<feature type="active site" evidence="11">
    <location>
        <position position="273"/>
    </location>
</feature>
<dbReference type="InterPro" id="IPR011931">
    <property type="entry name" value="Recomb_XerC"/>
</dbReference>
<dbReference type="GO" id="GO:0006313">
    <property type="term" value="P:DNA transposition"/>
    <property type="evidence" value="ECO:0007669"/>
    <property type="project" value="UniProtKB-UniRule"/>
</dbReference>
<dbReference type="NCBIfam" id="TIGR02224">
    <property type="entry name" value="recomb_XerC"/>
    <property type="match status" value="1"/>
</dbReference>
<evidence type="ECO:0000313" key="15">
    <source>
        <dbReference type="Proteomes" id="UP000245790"/>
    </source>
</evidence>
<feature type="active site" description="O-(3'-phospho-DNA)-tyrosine intermediate" evidence="11">
    <location>
        <position position="282"/>
    </location>
</feature>
<dbReference type="GO" id="GO:0051301">
    <property type="term" value="P:cell division"/>
    <property type="evidence" value="ECO:0007669"/>
    <property type="project" value="UniProtKB-UniRule"/>
</dbReference>
<dbReference type="Gene3D" id="1.10.150.130">
    <property type="match status" value="1"/>
</dbReference>
<dbReference type="RefSeq" id="WP_245411401.1">
    <property type="nucleotide sequence ID" value="NZ_QGGU01000004.1"/>
</dbReference>
<name>A0A316FYL7_9GAMM</name>
<dbReference type="GO" id="GO:0003677">
    <property type="term" value="F:DNA binding"/>
    <property type="evidence" value="ECO:0007669"/>
    <property type="project" value="UniProtKB-UniRule"/>
</dbReference>
<feature type="active site" evidence="11">
    <location>
        <position position="154"/>
    </location>
</feature>
<dbReference type="InterPro" id="IPR023009">
    <property type="entry name" value="Tyrosine_recombinase_XerC/XerD"/>
</dbReference>
<feature type="active site" evidence="11">
    <location>
        <position position="247"/>
    </location>
</feature>
<dbReference type="CDD" id="cd00798">
    <property type="entry name" value="INT_XerDC_C"/>
    <property type="match status" value="1"/>
</dbReference>
<dbReference type="AlphaFoldDB" id="A0A316FYL7"/>
<dbReference type="PROSITE" id="PS51898">
    <property type="entry name" value="TYR_RECOMBINASE"/>
    <property type="match status" value="1"/>
</dbReference>
<comment type="subcellular location">
    <subcellularLocation>
        <location evidence="1 11">Cytoplasm</location>
    </subcellularLocation>
</comment>
<keyword evidence="4 11" id="KW-0963">Cytoplasm</keyword>
<dbReference type="GO" id="GO:0005737">
    <property type="term" value="C:cytoplasm"/>
    <property type="evidence" value="ECO:0007669"/>
    <property type="project" value="UniProtKB-SubCell"/>
</dbReference>
<comment type="similarity">
    <text evidence="2 11">Belongs to the 'phage' integrase family. XerC subfamily.</text>
</comment>
<feature type="domain" description="Tyr recombinase" evidence="12">
    <location>
        <begin position="114"/>
        <end position="295"/>
    </location>
</feature>
<dbReference type="Proteomes" id="UP000245790">
    <property type="component" value="Unassembled WGS sequence"/>
</dbReference>
<dbReference type="InterPro" id="IPR010998">
    <property type="entry name" value="Integrase_recombinase_N"/>
</dbReference>
<organism evidence="14 15">
    <name type="scientific">Pleionea mediterranea</name>
    <dbReference type="NCBI Taxonomy" id="523701"/>
    <lineage>
        <taxon>Bacteria</taxon>
        <taxon>Pseudomonadati</taxon>
        <taxon>Pseudomonadota</taxon>
        <taxon>Gammaproteobacteria</taxon>
        <taxon>Oceanospirillales</taxon>
        <taxon>Pleioneaceae</taxon>
        <taxon>Pleionea</taxon>
    </lineage>
</organism>
<dbReference type="HAMAP" id="MF_01808">
    <property type="entry name" value="Recomb_XerC_XerD"/>
    <property type="match status" value="1"/>
</dbReference>
<dbReference type="Pfam" id="PF00589">
    <property type="entry name" value="Phage_integrase"/>
    <property type="match status" value="1"/>
</dbReference>
<dbReference type="Gene3D" id="1.10.443.10">
    <property type="entry name" value="Intergrase catalytic core"/>
    <property type="match status" value="1"/>
</dbReference>
<feature type="active site" evidence="11">
    <location>
        <position position="250"/>
    </location>
</feature>
<evidence type="ECO:0000256" key="6">
    <source>
        <dbReference type="ARBA" id="ARBA00022829"/>
    </source>
</evidence>
<evidence type="ECO:0000256" key="9">
    <source>
        <dbReference type="ARBA" id="ARBA00023172"/>
    </source>
</evidence>
<comment type="subunit">
    <text evidence="11">Forms a cyclic heterotetrameric complex composed of two molecules of XerC and two molecules of XerD.</text>
</comment>
<keyword evidence="5 11" id="KW-0132">Cell division</keyword>
<protein>
    <recommendedName>
        <fullName evidence="3 11">Tyrosine recombinase XerC</fullName>
    </recommendedName>
</protein>
<evidence type="ECO:0000259" key="13">
    <source>
        <dbReference type="PROSITE" id="PS51900"/>
    </source>
</evidence>
<evidence type="ECO:0000256" key="8">
    <source>
        <dbReference type="ARBA" id="ARBA00023125"/>
    </source>
</evidence>
<evidence type="ECO:0000256" key="7">
    <source>
        <dbReference type="ARBA" id="ARBA00022908"/>
    </source>
</evidence>
<dbReference type="InterPro" id="IPR050090">
    <property type="entry name" value="Tyrosine_recombinase_XerCD"/>
</dbReference>
<dbReference type="PANTHER" id="PTHR30349">
    <property type="entry name" value="PHAGE INTEGRASE-RELATED"/>
    <property type="match status" value="1"/>
</dbReference>
<comment type="caution">
    <text evidence="14">The sequence shown here is derived from an EMBL/GenBank/DDBJ whole genome shotgun (WGS) entry which is preliminary data.</text>
</comment>
<dbReference type="InterPro" id="IPR002104">
    <property type="entry name" value="Integrase_catalytic"/>
</dbReference>
<dbReference type="InterPro" id="IPR013762">
    <property type="entry name" value="Integrase-like_cat_sf"/>
</dbReference>
<accession>A0A316FYL7</accession>
<dbReference type="PANTHER" id="PTHR30349:SF81">
    <property type="entry name" value="TYROSINE RECOMBINASE XERC"/>
    <property type="match status" value="1"/>
</dbReference>
<evidence type="ECO:0000313" key="14">
    <source>
        <dbReference type="EMBL" id="PWK52796.1"/>
    </source>
</evidence>
<dbReference type="PROSITE" id="PS51900">
    <property type="entry name" value="CB"/>
    <property type="match status" value="1"/>
</dbReference>
<gene>
    <name evidence="11" type="primary">xerC</name>
    <name evidence="14" type="ORF">C8D97_10414</name>
</gene>
<keyword evidence="10 11" id="KW-0131">Cell cycle</keyword>
<feature type="domain" description="Core-binding (CB)" evidence="13">
    <location>
        <begin position="7"/>
        <end position="93"/>
    </location>
</feature>
<dbReference type="GO" id="GO:0007059">
    <property type="term" value="P:chromosome segregation"/>
    <property type="evidence" value="ECO:0007669"/>
    <property type="project" value="UniProtKB-UniRule"/>
</dbReference>
<keyword evidence="15" id="KW-1185">Reference proteome</keyword>
<dbReference type="SUPFAM" id="SSF56349">
    <property type="entry name" value="DNA breaking-rejoining enzymes"/>
    <property type="match status" value="1"/>
</dbReference>
<dbReference type="InterPro" id="IPR044068">
    <property type="entry name" value="CB"/>
</dbReference>
<keyword evidence="7 11" id="KW-0229">DNA integration</keyword>
<dbReference type="NCBIfam" id="NF001399">
    <property type="entry name" value="PRK00283.1"/>
    <property type="match status" value="1"/>
</dbReference>
<evidence type="ECO:0000256" key="2">
    <source>
        <dbReference type="ARBA" id="ARBA00006657"/>
    </source>
</evidence>
<evidence type="ECO:0000256" key="4">
    <source>
        <dbReference type="ARBA" id="ARBA00022490"/>
    </source>
</evidence>
<dbReference type="GO" id="GO:0009037">
    <property type="term" value="F:tyrosine-based site-specific recombinase activity"/>
    <property type="evidence" value="ECO:0007669"/>
    <property type="project" value="UniProtKB-UniRule"/>
</dbReference>
<keyword evidence="8 11" id="KW-0238">DNA-binding</keyword>
<evidence type="ECO:0000256" key="11">
    <source>
        <dbReference type="HAMAP-Rule" id="MF_01808"/>
    </source>
</evidence>
<dbReference type="EMBL" id="QGGU01000004">
    <property type="protein sequence ID" value="PWK52796.1"/>
    <property type="molecule type" value="Genomic_DNA"/>
</dbReference>
<reference evidence="14 15" key="1">
    <citation type="submission" date="2018-05" db="EMBL/GenBank/DDBJ databases">
        <title>Genomic Encyclopedia of Type Strains, Phase IV (KMG-IV): sequencing the most valuable type-strain genomes for metagenomic binning, comparative biology and taxonomic classification.</title>
        <authorList>
            <person name="Goeker M."/>
        </authorList>
    </citation>
    <scope>NUCLEOTIDE SEQUENCE [LARGE SCALE GENOMIC DNA]</scope>
    <source>
        <strain evidence="14 15">DSM 25350</strain>
    </source>
</reference>
<evidence type="ECO:0000256" key="3">
    <source>
        <dbReference type="ARBA" id="ARBA00015804"/>
    </source>
</evidence>
<comment type="function">
    <text evidence="11">Site-specific tyrosine recombinase, which acts by catalyzing the cutting and rejoining of the recombining DNA molecules. The XerC-XerD complex is essential to convert dimers of the bacterial chromosome into monomers to permit their segregation at cell division. It also contributes to the segregational stability of plasmids.</text>
</comment>
<sequence>MADTSETRIEHNLERYLAYIAVEKNLSEKTINSYAVTLQAFINFLSARNIDNSKDVSVHTLRGYLAQLHKQGLKSKSIAQKMSSIRSFFSFLAQQKLIDINPAKGLRTPKIEKHLPKTLDVDEVSIFLDQIQAVDFISSRDKAIMELFYSSGIRLSELQGLTLDDFDLNDAFIRVTGKGNKTRIAPIGQKAMASLKVWLTFRKLHATDDQTAMFITSSGNVLKQRSIQARLEYWGKQLALPARLHPHKLRHSCASHFLESSSDLRAVQELLGHADLSTTQIYTHLDFQHLANVYDSAHPRAKKKK</sequence>